<dbReference type="InterPro" id="IPR036291">
    <property type="entry name" value="NAD(P)-bd_dom_sf"/>
</dbReference>
<accession>A0A167WJL8</accession>
<dbReference type="Proteomes" id="UP000076532">
    <property type="component" value="Unassembled WGS sequence"/>
</dbReference>
<keyword evidence="4" id="KW-0862">Zinc</keyword>
<sequence length="238" mass="24179">MPTPNSLSAHDMLIRVAVASLCHTDGMVTAGIFKTSLPCTASHEGAGTVAALGSNVNEFHIGDRVLCGWAYGRCGMCADCTGPEESTQYCTKSGGTLGISLDGNFAEYVVVDAREANLLPGNLSFQSAAPLACAGTTIWSGIVRAELKPGEWLAIVGAGGGLGHLGVQMAKAQGLNVIGIDAQRWSLSVVCASLPPPKPLSSSPSSALKTLNSGAVLSAGSCPEGVDAAWPSVHAVRS</sequence>
<dbReference type="EMBL" id="KV417801">
    <property type="protein sequence ID" value="KZP06172.1"/>
    <property type="molecule type" value="Genomic_DNA"/>
</dbReference>
<evidence type="ECO:0000313" key="8">
    <source>
        <dbReference type="Proteomes" id="UP000076532"/>
    </source>
</evidence>
<evidence type="ECO:0000259" key="6">
    <source>
        <dbReference type="Pfam" id="PF08240"/>
    </source>
</evidence>
<dbReference type="Gene3D" id="3.90.180.10">
    <property type="entry name" value="Medium-chain alcohol dehydrogenases, catalytic domain"/>
    <property type="match status" value="1"/>
</dbReference>
<dbReference type="InterPro" id="IPR013154">
    <property type="entry name" value="ADH-like_N"/>
</dbReference>
<reference evidence="7 8" key="1">
    <citation type="journal article" date="2016" name="Mol. Biol. Evol.">
        <title>Comparative Genomics of Early-Diverging Mushroom-Forming Fungi Provides Insights into the Origins of Lignocellulose Decay Capabilities.</title>
        <authorList>
            <person name="Nagy L.G."/>
            <person name="Riley R."/>
            <person name="Tritt A."/>
            <person name="Adam C."/>
            <person name="Daum C."/>
            <person name="Floudas D."/>
            <person name="Sun H."/>
            <person name="Yadav J.S."/>
            <person name="Pangilinan J."/>
            <person name="Larsson K.H."/>
            <person name="Matsuura K."/>
            <person name="Barry K."/>
            <person name="Labutti K."/>
            <person name="Kuo R."/>
            <person name="Ohm R.A."/>
            <person name="Bhattacharya S.S."/>
            <person name="Shirouzu T."/>
            <person name="Yoshinaga Y."/>
            <person name="Martin F.M."/>
            <person name="Grigoriev I.V."/>
            <person name="Hibbett D.S."/>
        </authorList>
    </citation>
    <scope>NUCLEOTIDE SEQUENCE [LARGE SCALE GENOMIC DNA]</scope>
    <source>
        <strain evidence="7 8">CBS 109695</strain>
    </source>
</reference>
<feature type="domain" description="Alcohol dehydrogenase-like N-terminal" evidence="6">
    <location>
        <begin position="9"/>
        <end position="118"/>
    </location>
</feature>
<evidence type="ECO:0000256" key="4">
    <source>
        <dbReference type="ARBA" id="ARBA00022833"/>
    </source>
</evidence>
<keyword evidence="5" id="KW-0560">Oxidoreductase</keyword>
<dbReference type="InterPro" id="IPR011032">
    <property type="entry name" value="GroES-like_sf"/>
</dbReference>
<organism evidence="7 8">
    <name type="scientific">Athelia psychrophila</name>
    <dbReference type="NCBI Taxonomy" id="1759441"/>
    <lineage>
        <taxon>Eukaryota</taxon>
        <taxon>Fungi</taxon>
        <taxon>Dikarya</taxon>
        <taxon>Basidiomycota</taxon>
        <taxon>Agaricomycotina</taxon>
        <taxon>Agaricomycetes</taxon>
        <taxon>Agaricomycetidae</taxon>
        <taxon>Atheliales</taxon>
        <taxon>Atheliaceae</taxon>
        <taxon>Athelia</taxon>
    </lineage>
</organism>
<dbReference type="SUPFAM" id="SSF50129">
    <property type="entry name" value="GroES-like"/>
    <property type="match status" value="1"/>
</dbReference>
<dbReference type="SUPFAM" id="SSF51735">
    <property type="entry name" value="NAD(P)-binding Rossmann-fold domains"/>
    <property type="match status" value="1"/>
</dbReference>
<comment type="similarity">
    <text evidence="2">Belongs to the zinc-containing alcohol dehydrogenase family.</text>
</comment>
<dbReference type="PANTHER" id="PTHR42940:SF8">
    <property type="entry name" value="VACUOLAR PROTEIN SORTING-ASSOCIATED PROTEIN 11"/>
    <property type="match status" value="1"/>
</dbReference>
<evidence type="ECO:0000256" key="3">
    <source>
        <dbReference type="ARBA" id="ARBA00022723"/>
    </source>
</evidence>
<proteinExistence type="inferred from homology"/>
<dbReference type="Gene3D" id="3.40.50.720">
    <property type="entry name" value="NAD(P)-binding Rossmann-like Domain"/>
    <property type="match status" value="1"/>
</dbReference>
<evidence type="ECO:0000256" key="1">
    <source>
        <dbReference type="ARBA" id="ARBA00001947"/>
    </source>
</evidence>
<feature type="non-terminal residue" evidence="7">
    <location>
        <position position="238"/>
    </location>
</feature>
<dbReference type="STRING" id="436010.A0A167WJL8"/>
<dbReference type="Pfam" id="PF08240">
    <property type="entry name" value="ADH_N"/>
    <property type="match status" value="1"/>
</dbReference>
<dbReference type="GO" id="GO:0005737">
    <property type="term" value="C:cytoplasm"/>
    <property type="evidence" value="ECO:0007669"/>
    <property type="project" value="TreeGrafter"/>
</dbReference>
<comment type="cofactor">
    <cofactor evidence="1">
        <name>Zn(2+)</name>
        <dbReference type="ChEBI" id="CHEBI:29105"/>
    </cofactor>
</comment>
<name>A0A167WJL8_9AGAM</name>
<evidence type="ECO:0000256" key="2">
    <source>
        <dbReference type="ARBA" id="ARBA00008072"/>
    </source>
</evidence>
<dbReference type="AlphaFoldDB" id="A0A167WJL8"/>
<evidence type="ECO:0000256" key="5">
    <source>
        <dbReference type="ARBA" id="ARBA00023002"/>
    </source>
</evidence>
<keyword evidence="8" id="KW-1185">Reference proteome</keyword>
<dbReference type="GO" id="GO:0046872">
    <property type="term" value="F:metal ion binding"/>
    <property type="evidence" value="ECO:0007669"/>
    <property type="project" value="UniProtKB-KW"/>
</dbReference>
<dbReference type="GO" id="GO:0004022">
    <property type="term" value="F:alcohol dehydrogenase (NAD+) activity"/>
    <property type="evidence" value="ECO:0007669"/>
    <property type="project" value="TreeGrafter"/>
</dbReference>
<evidence type="ECO:0000313" key="7">
    <source>
        <dbReference type="EMBL" id="KZP06172.1"/>
    </source>
</evidence>
<gene>
    <name evidence="7" type="ORF">FIBSPDRAFT_876772</name>
</gene>
<keyword evidence="3" id="KW-0479">Metal-binding</keyword>
<dbReference type="PANTHER" id="PTHR42940">
    <property type="entry name" value="ALCOHOL DEHYDROGENASE 1-RELATED"/>
    <property type="match status" value="1"/>
</dbReference>
<protein>
    <submittedName>
        <fullName evidence="7">GroES-like protein</fullName>
    </submittedName>
</protein>
<dbReference type="OrthoDB" id="1879366at2759"/>